<evidence type="ECO:0000313" key="2">
    <source>
        <dbReference type="EMBL" id="OHA22597.1"/>
    </source>
</evidence>
<dbReference type="AlphaFoldDB" id="A0A1G2MFE7"/>
<reference evidence="2 3" key="1">
    <citation type="journal article" date="2016" name="Nat. Commun.">
        <title>Thousands of microbial genomes shed light on interconnected biogeochemical processes in an aquifer system.</title>
        <authorList>
            <person name="Anantharaman K."/>
            <person name="Brown C.T."/>
            <person name="Hug L.A."/>
            <person name="Sharon I."/>
            <person name="Castelle C.J."/>
            <person name="Probst A.J."/>
            <person name="Thomas B.C."/>
            <person name="Singh A."/>
            <person name="Wilkins M.J."/>
            <person name="Karaoz U."/>
            <person name="Brodie E.L."/>
            <person name="Williams K.H."/>
            <person name="Hubbard S.S."/>
            <person name="Banfield J.F."/>
        </authorList>
    </citation>
    <scope>NUCLEOTIDE SEQUENCE [LARGE SCALE GENOMIC DNA]</scope>
</reference>
<protein>
    <recommendedName>
        <fullName evidence="4">EfeO-type cupredoxin-like domain-containing protein</fullName>
    </recommendedName>
</protein>
<feature type="compositionally biased region" description="Polar residues" evidence="1">
    <location>
        <begin position="37"/>
        <end position="47"/>
    </location>
</feature>
<proteinExistence type="predicted"/>
<feature type="region of interest" description="Disordered" evidence="1">
    <location>
        <begin position="37"/>
        <end position="79"/>
    </location>
</feature>
<sequence length="169" mass="18568">MSKKTILIILVVVAAIAVLFYWSDGSNPIDSIFENATSTTPSSKSNETGTTKTTSQPSTKTTYPAKTQTPVTNTNPGNVTPALPRAQINFTDAGFTPISMQVKLGQTIRFMNLGGKLMWIVPDSNYPEFAQANPVSRGEYWDFTFNKAGTWRYHNKEDASKTGTISVQY</sequence>
<feature type="compositionally biased region" description="Low complexity" evidence="1">
    <location>
        <begin position="48"/>
        <end position="79"/>
    </location>
</feature>
<dbReference type="Gene3D" id="2.60.40.420">
    <property type="entry name" value="Cupredoxins - blue copper proteins"/>
    <property type="match status" value="1"/>
</dbReference>
<evidence type="ECO:0008006" key="4">
    <source>
        <dbReference type="Google" id="ProtNLM"/>
    </source>
</evidence>
<evidence type="ECO:0000313" key="3">
    <source>
        <dbReference type="Proteomes" id="UP000177130"/>
    </source>
</evidence>
<organism evidence="2 3">
    <name type="scientific">Candidatus Taylorbacteria bacterium RIFCSPHIGHO2_02_FULL_43_32b</name>
    <dbReference type="NCBI Taxonomy" id="1802306"/>
    <lineage>
        <taxon>Bacteria</taxon>
        <taxon>Candidatus Tayloriibacteriota</taxon>
    </lineage>
</organism>
<dbReference type="SUPFAM" id="SSF49503">
    <property type="entry name" value="Cupredoxins"/>
    <property type="match status" value="1"/>
</dbReference>
<dbReference type="InterPro" id="IPR008972">
    <property type="entry name" value="Cupredoxin"/>
</dbReference>
<evidence type="ECO:0000256" key="1">
    <source>
        <dbReference type="SAM" id="MobiDB-lite"/>
    </source>
</evidence>
<comment type="caution">
    <text evidence="2">The sequence shown here is derived from an EMBL/GenBank/DDBJ whole genome shotgun (WGS) entry which is preliminary data.</text>
</comment>
<gene>
    <name evidence="2" type="ORF">A3C72_00660</name>
</gene>
<dbReference type="Proteomes" id="UP000177130">
    <property type="component" value="Unassembled WGS sequence"/>
</dbReference>
<dbReference type="EMBL" id="MHRK01000051">
    <property type="protein sequence ID" value="OHA22597.1"/>
    <property type="molecule type" value="Genomic_DNA"/>
</dbReference>
<name>A0A1G2MFE7_9BACT</name>
<accession>A0A1G2MFE7</accession>